<dbReference type="VEuPathDB" id="CryptoDB:Cvel_26544"/>
<proteinExistence type="predicted"/>
<dbReference type="AlphaFoldDB" id="A0A0G4HDM1"/>
<accession>A0A0G4HDM1</accession>
<evidence type="ECO:0000313" key="1">
    <source>
        <dbReference type="EMBL" id="CEM42159.1"/>
    </source>
</evidence>
<name>A0A0G4HDM1_9ALVE</name>
<dbReference type="EMBL" id="CDMZ01002392">
    <property type="protein sequence ID" value="CEM42159.1"/>
    <property type="molecule type" value="Genomic_DNA"/>
</dbReference>
<organism evidence="1">
    <name type="scientific">Chromera velia CCMP2878</name>
    <dbReference type="NCBI Taxonomy" id="1169474"/>
    <lineage>
        <taxon>Eukaryota</taxon>
        <taxon>Sar</taxon>
        <taxon>Alveolata</taxon>
        <taxon>Colpodellida</taxon>
        <taxon>Chromeraceae</taxon>
        <taxon>Chromera</taxon>
    </lineage>
</organism>
<gene>
    <name evidence="1" type="ORF">Cvel_26544</name>
</gene>
<sequence length="103" mass="11801">MKPSLGAARELLQAAFHTSSVLLDERDPARGSRILPTAWALSGKTRRNRLAHVYNGNSAGHEGESNLDEVNRKIRQVEDACMHKFVLWKLLVWQQRGLQRERR</sequence>
<dbReference type="PhylomeDB" id="A0A0G4HDM1"/>
<protein>
    <submittedName>
        <fullName evidence="1">Uncharacterized protein</fullName>
    </submittedName>
</protein>
<reference evidence="1" key="1">
    <citation type="submission" date="2014-11" db="EMBL/GenBank/DDBJ databases">
        <authorList>
            <person name="Otto D Thomas"/>
            <person name="Naeem Raeece"/>
        </authorList>
    </citation>
    <scope>NUCLEOTIDE SEQUENCE</scope>
</reference>